<evidence type="ECO:0000259" key="8">
    <source>
        <dbReference type="PROSITE" id="PS50835"/>
    </source>
</evidence>
<reference evidence="9 10" key="1">
    <citation type="journal article" date="2023" name="BMC Biol.">
        <title>The compact genome of the sponge Oopsacas minuta (Hexactinellida) is lacking key metazoan core genes.</title>
        <authorList>
            <person name="Santini S."/>
            <person name="Schenkelaars Q."/>
            <person name="Jourda C."/>
            <person name="Duchesne M."/>
            <person name="Belahbib H."/>
            <person name="Rocher C."/>
            <person name="Selva M."/>
            <person name="Riesgo A."/>
            <person name="Vervoort M."/>
            <person name="Leys S.P."/>
            <person name="Kodjabachian L."/>
            <person name="Le Bivic A."/>
            <person name="Borchiellini C."/>
            <person name="Claverie J.M."/>
            <person name="Renard E."/>
        </authorList>
    </citation>
    <scope>NUCLEOTIDE SEQUENCE [LARGE SCALE GENOMIC DNA]</scope>
    <source>
        <strain evidence="9">SPO-2</strain>
    </source>
</reference>
<name>A0AAV7JZC8_9METZ</name>
<evidence type="ECO:0000256" key="1">
    <source>
        <dbReference type="ARBA" id="ARBA00004479"/>
    </source>
</evidence>
<evidence type="ECO:0000256" key="3">
    <source>
        <dbReference type="ARBA" id="ARBA00023157"/>
    </source>
</evidence>
<dbReference type="InterPro" id="IPR007110">
    <property type="entry name" value="Ig-like_dom"/>
</dbReference>
<dbReference type="InterPro" id="IPR051275">
    <property type="entry name" value="Cell_adhesion_signaling"/>
</dbReference>
<dbReference type="PANTHER" id="PTHR11640">
    <property type="entry name" value="NEPHRIN"/>
    <property type="match status" value="1"/>
</dbReference>
<keyword evidence="3" id="KW-1015">Disulfide bond</keyword>
<keyword evidence="4" id="KW-0325">Glycoprotein</keyword>
<keyword evidence="10" id="KW-1185">Reference proteome</keyword>
<keyword evidence="7" id="KW-0812">Transmembrane</keyword>
<evidence type="ECO:0000256" key="2">
    <source>
        <dbReference type="ARBA" id="ARBA00023136"/>
    </source>
</evidence>
<keyword evidence="2 7" id="KW-0472">Membrane</keyword>
<accession>A0AAV7JZC8</accession>
<evidence type="ECO:0000256" key="6">
    <source>
        <dbReference type="SAM" id="MobiDB-lite"/>
    </source>
</evidence>
<feature type="transmembrane region" description="Helical" evidence="7">
    <location>
        <begin position="245"/>
        <end position="274"/>
    </location>
</feature>
<evidence type="ECO:0000313" key="9">
    <source>
        <dbReference type="EMBL" id="KAI6654343.1"/>
    </source>
</evidence>
<feature type="compositionally biased region" description="Acidic residues" evidence="6">
    <location>
        <begin position="302"/>
        <end position="311"/>
    </location>
</feature>
<evidence type="ECO:0000256" key="5">
    <source>
        <dbReference type="ARBA" id="ARBA00023319"/>
    </source>
</evidence>
<keyword evidence="5" id="KW-0393">Immunoglobulin domain</keyword>
<protein>
    <submittedName>
        <fullName evidence="9">Basement membrane-specific heparan sulfate proteoglycan core protein-like isoform X6</fullName>
    </submittedName>
</protein>
<feature type="region of interest" description="Disordered" evidence="6">
    <location>
        <begin position="295"/>
        <end position="325"/>
    </location>
</feature>
<dbReference type="EMBL" id="JAKMXF010000222">
    <property type="protein sequence ID" value="KAI6654343.1"/>
    <property type="molecule type" value="Genomic_DNA"/>
</dbReference>
<gene>
    <name evidence="9" type="ORF">LOD99_740</name>
</gene>
<dbReference type="Proteomes" id="UP001165289">
    <property type="component" value="Unassembled WGS sequence"/>
</dbReference>
<evidence type="ECO:0000256" key="4">
    <source>
        <dbReference type="ARBA" id="ARBA00023180"/>
    </source>
</evidence>
<dbReference type="InterPro" id="IPR013783">
    <property type="entry name" value="Ig-like_fold"/>
</dbReference>
<dbReference type="InterPro" id="IPR036179">
    <property type="entry name" value="Ig-like_dom_sf"/>
</dbReference>
<comment type="subcellular location">
    <subcellularLocation>
        <location evidence="1">Membrane</location>
        <topology evidence="1">Single-pass type I membrane protein</topology>
    </subcellularLocation>
</comment>
<feature type="domain" description="Ig-like" evidence="8">
    <location>
        <begin position="39"/>
        <end position="125"/>
    </location>
</feature>
<evidence type="ECO:0000313" key="10">
    <source>
        <dbReference type="Proteomes" id="UP001165289"/>
    </source>
</evidence>
<keyword evidence="7" id="KW-1133">Transmembrane helix</keyword>
<feature type="region of interest" description="Disordered" evidence="6">
    <location>
        <begin position="338"/>
        <end position="359"/>
    </location>
</feature>
<sequence length="426" mass="46573">MLTVSSVTARDNGGYKCLSENFKGTDESQVSTVRIPSDPVIDSLFPSDVVKILEKEMYLQDCVAYAEPQPVVTWSTAGGSIIANTTVFTIFPNNTLAVVGNRQQSGRVYTCTATSAGTQVTNSFTLIVNSCAIVEVTPSGPLNSIDHFNTTITCSSEGEPVPSSEWVYMRKVSMQSGTLPSTLNGVTVVDEYTFSIETISSGNEGLYCCNVYTEGLNETCGIQSECVTVEYVKDCEGLYFCIFELWQLIVIIVAAIILIVLILGGAFCLVYLIIHHYQSRTYNIRRAGEFSLSYTKEKRDDDSDDDGEFDPTYESLPANKSVHPPIYKQAPYYGGGSDSTGLPSYNPPPQAGGDTTSLPLDGLLLQAPLAYPPPVDIHHASMPMIPGNFAQAPEMYPHEYMHHEMYPGDMMKAQPDEFLSTDGQFV</sequence>
<organism evidence="9 10">
    <name type="scientific">Oopsacas minuta</name>
    <dbReference type="NCBI Taxonomy" id="111878"/>
    <lineage>
        <taxon>Eukaryota</taxon>
        <taxon>Metazoa</taxon>
        <taxon>Porifera</taxon>
        <taxon>Hexactinellida</taxon>
        <taxon>Hexasterophora</taxon>
        <taxon>Lyssacinosida</taxon>
        <taxon>Leucopsacidae</taxon>
        <taxon>Oopsacas</taxon>
    </lineage>
</organism>
<dbReference type="PROSITE" id="PS50835">
    <property type="entry name" value="IG_LIKE"/>
    <property type="match status" value="2"/>
</dbReference>
<dbReference type="Gene3D" id="2.60.40.10">
    <property type="entry name" value="Immunoglobulins"/>
    <property type="match status" value="1"/>
</dbReference>
<feature type="domain" description="Ig-like" evidence="8">
    <location>
        <begin position="151"/>
        <end position="228"/>
    </location>
</feature>
<comment type="caution">
    <text evidence="9">The sequence shown here is derived from an EMBL/GenBank/DDBJ whole genome shotgun (WGS) entry which is preliminary data.</text>
</comment>
<dbReference type="SUPFAM" id="SSF48726">
    <property type="entry name" value="Immunoglobulin"/>
    <property type="match status" value="2"/>
</dbReference>
<proteinExistence type="predicted"/>
<dbReference type="AlphaFoldDB" id="A0AAV7JZC8"/>
<dbReference type="GO" id="GO:0016020">
    <property type="term" value="C:membrane"/>
    <property type="evidence" value="ECO:0007669"/>
    <property type="project" value="UniProtKB-SubCell"/>
</dbReference>
<evidence type="ECO:0000256" key="7">
    <source>
        <dbReference type="SAM" id="Phobius"/>
    </source>
</evidence>